<accession>D7G805</accession>
<feature type="compositionally biased region" description="Basic and acidic residues" evidence="3">
    <location>
        <begin position="864"/>
        <end position="890"/>
    </location>
</feature>
<sequence>MGERAEESTVGITHFITENDTGFSGVLKQRYSDFVVHEVTRDGEVCKGTDFPGLLRPIEHERQPPPPAHGQPTADAAHKETPSDSTASPTAVRGSDAVEDGSKDKEGEGKGNDEGGSKDKEGEGKGDGEGGAVDGSSGGGMEEEEEEEDARRAREEEERERRRKEAEEELKKQAKSGAETLLPVVGEEVAAKVEAFMLEGLGVTGKDKRTLTLPTTDKNTRTKVYGLLKQNLSKYLLAVTVDDPASAPPPTASKTEIPEAKDAEDGDAKATAGASDNKGDAGGEAPAAEEGNGTEKPSSEKAGENGGGGGGGEPAEKTAATTKASAGTPAAAKKPDPNGPKCVQLKMKPDWRRVDGGNKRRRGDLDRSGRGGGRGGGGRRWAWPEGRPEFCRFVLYKENSDTMGAVSRICKHLRFSSKVVGYAGTKDKRGVTAQWCTVKRKSIEELRSFNRPLGAFQGSIVLLGNFSYVAEPLKLGDLSGNRFGIVLRNLTLPSGGGNGTGNGAENGAENGAGGGQDASADDASKKEAEDPEAAVVEAGAKLKETVDRRCAWVKERGFINYFGLQRFGSGGAPTSEVGLAMLKEDWAGAVRLIMTPRMGENEATHASKVHYLKNPTDIQGTLNKLPFFMDAEKSMMQALLKGGPNAHIDALKAVPKNLQLMYLHAFQSLLWNLAASERIKLYGRDAAVEGDLVFPRDSPAAAIEDDATLVDPAIGAAAVDAAEGDGDGEDEGGEGQQPEAKRAKTAGSSLPPVHVVTKEDVEEGTFRVTDVVLPMPGSGVTYPTNGVKECYTKALEERGVTEACFSSSTQKAFKLGGAYRRLLQVPKDMQWELKRYDDHTLHLINTDIDDLLDIDDAKIAKEDAEKKKKKEEEADGEKQPPSAKKEEGDSKATTPDAMDVDGAVPESNGEALRPALRGGRFHGLCLHFTLPSSSYATMCLREVTQQDTSTIFHTSLNSLSAGQHPAKRGSSAAAAGAGGAAAAGAEGGEERDEEKASPPKRAVIKIGSSLK</sequence>
<feature type="domain" description="TRUD" evidence="4">
    <location>
        <begin position="557"/>
        <end position="825"/>
    </location>
</feature>
<evidence type="ECO:0000256" key="1">
    <source>
        <dbReference type="ARBA" id="ARBA00007953"/>
    </source>
</evidence>
<dbReference type="Pfam" id="PF01142">
    <property type="entry name" value="TruD"/>
    <property type="match status" value="2"/>
</dbReference>
<dbReference type="CDD" id="cd02576">
    <property type="entry name" value="PseudoU_synth_ScPUS7"/>
    <property type="match status" value="1"/>
</dbReference>
<feature type="compositionally biased region" description="Gly residues" evidence="3">
    <location>
        <begin position="370"/>
        <end position="379"/>
    </location>
</feature>
<dbReference type="PROSITE" id="PS50984">
    <property type="entry name" value="TRUD"/>
    <property type="match status" value="1"/>
</dbReference>
<feature type="compositionally biased region" description="Basic and acidic residues" evidence="3">
    <location>
        <begin position="256"/>
        <end position="268"/>
    </location>
</feature>
<feature type="region of interest" description="Disordered" evidence="3">
    <location>
        <begin position="864"/>
        <end position="911"/>
    </location>
</feature>
<dbReference type="Proteomes" id="UP000002630">
    <property type="component" value="Linkage Group LG16"/>
</dbReference>
<feature type="compositionally biased region" description="Gly residues" evidence="3">
    <location>
        <begin position="496"/>
        <end position="516"/>
    </location>
</feature>
<protein>
    <submittedName>
        <fullName evidence="5">tRNA Pseudouridine Synthase D domain-containing protein</fullName>
    </submittedName>
</protein>
<feature type="region of interest" description="Disordered" evidence="3">
    <location>
        <begin position="496"/>
        <end position="532"/>
    </location>
</feature>
<feature type="region of interest" description="Disordered" evidence="3">
    <location>
        <begin position="961"/>
        <end position="1011"/>
    </location>
</feature>
<feature type="region of interest" description="Disordered" evidence="3">
    <location>
        <begin position="721"/>
        <end position="750"/>
    </location>
</feature>
<comment type="similarity">
    <text evidence="1">Belongs to the pseudouridine synthase TruD family.</text>
</comment>
<reference evidence="5 6" key="1">
    <citation type="journal article" date="2010" name="Nature">
        <title>The Ectocarpus genome and the independent evolution of multicellularity in brown algae.</title>
        <authorList>
            <person name="Cock J.M."/>
            <person name="Sterck L."/>
            <person name="Rouze P."/>
            <person name="Scornet D."/>
            <person name="Allen A.E."/>
            <person name="Amoutzias G."/>
            <person name="Anthouard V."/>
            <person name="Artiguenave F."/>
            <person name="Aury J.M."/>
            <person name="Badger J.H."/>
            <person name="Beszteri B."/>
            <person name="Billiau K."/>
            <person name="Bonnet E."/>
            <person name="Bothwell J.H."/>
            <person name="Bowler C."/>
            <person name="Boyen C."/>
            <person name="Brownlee C."/>
            <person name="Carrano C.J."/>
            <person name="Charrier B."/>
            <person name="Cho G.Y."/>
            <person name="Coelho S.M."/>
            <person name="Collen J."/>
            <person name="Corre E."/>
            <person name="Da Silva C."/>
            <person name="Delage L."/>
            <person name="Delaroque N."/>
            <person name="Dittami S.M."/>
            <person name="Doulbeau S."/>
            <person name="Elias M."/>
            <person name="Farnham G."/>
            <person name="Gachon C.M."/>
            <person name="Gschloessl B."/>
            <person name="Heesch S."/>
            <person name="Jabbari K."/>
            <person name="Jubin C."/>
            <person name="Kawai H."/>
            <person name="Kimura K."/>
            <person name="Kloareg B."/>
            <person name="Kupper F.C."/>
            <person name="Lang D."/>
            <person name="Le Bail A."/>
            <person name="Leblanc C."/>
            <person name="Lerouge P."/>
            <person name="Lohr M."/>
            <person name="Lopez P.J."/>
            <person name="Martens C."/>
            <person name="Maumus F."/>
            <person name="Michel G."/>
            <person name="Miranda-Saavedra D."/>
            <person name="Morales J."/>
            <person name="Moreau H."/>
            <person name="Motomura T."/>
            <person name="Nagasato C."/>
            <person name="Napoli C.A."/>
            <person name="Nelson D.R."/>
            <person name="Nyvall-Collen P."/>
            <person name="Peters A.F."/>
            <person name="Pommier C."/>
            <person name="Potin P."/>
            <person name="Poulain J."/>
            <person name="Quesneville H."/>
            <person name="Read B."/>
            <person name="Rensing S.A."/>
            <person name="Ritter A."/>
            <person name="Rousvoal S."/>
            <person name="Samanta M."/>
            <person name="Samson G."/>
            <person name="Schroeder D.C."/>
            <person name="Segurens B."/>
            <person name="Strittmatter M."/>
            <person name="Tonon T."/>
            <person name="Tregear J.W."/>
            <person name="Valentin K."/>
            <person name="von Dassow P."/>
            <person name="Yamagishi T."/>
            <person name="Van de Peer Y."/>
            <person name="Wincker P."/>
        </authorList>
    </citation>
    <scope>NUCLEOTIDE SEQUENCE [LARGE SCALE GENOMIC DNA]</scope>
    <source>
        <strain evidence="6">Ec32 / CCAP1310/4</strain>
    </source>
</reference>
<dbReference type="eggNOG" id="KOG2339">
    <property type="taxonomic scope" value="Eukaryota"/>
</dbReference>
<dbReference type="STRING" id="2880.D7G805"/>
<dbReference type="SUPFAM" id="SSF55120">
    <property type="entry name" value="Pseudouridine synthase"/>
    <property type="match status" value="1"/>
</dbReference>
<feature type="region of interest" description="Disordered" evidence="3">
    <location>
        <begin position="45"/>
        <end position="181"/>
    </location>
</feature>
<keyword evidence="6" id="KW-1185">Reference proteome</keyword>
<dbReference type="EMBL" id="FN649741">
    <property type="protein sequence ID" value="CBJ27880.1"/>
    <property type="molecule type" value="Genomic_DNA"/>
</dbReference>
<dbReference type="InterPro" id="IPR042214">
    <property type="entry name" value="TruD_catalytic"/>
</dbReference>
<feature type="compositionally biased region" description="Low complexity" evidence="3">
    <location>
        <begin position="317"/>
        <end position="332"/>
    </location>
</feature>
<dbReference type="GO" id="GO:0009982">
    <property type="term" value="F:pseudouridine synthase activity"/>
    <property type="evidence" value="ECO:0007669"/>
    <property type="project" value="InterPro"/>
</dbReference>
<keyword evidence="2" id="KW-0413">Isomerase</keyword>
<evidence type="ECO:0000313" key="6">
    <source>
        <dbReference type="Proteomes" id="UP000002630"/>
    </source>
</evidence>
<feature type="region of interest" description="Disordered" evidence="3">
    <location>
        <begin position="242"/>
        <end position="381"/>
    </location>
</feature>
<dbReference type="AlphaFoldDB" id="D7G805"/>
<dbReference type="InterPro" id="IPR011760">
    <property type="entry name" value="PsdUridine_synth_TruD_insert"/>
</dbReference>
<organism evidence="5 6">
    <name type="scientific">Ectocarpus siliculosus</name>
    <name type="common">Brown alga</name>
    <name type="synonym">Conferva siliculosa</name>
    <dbReference type="NCBI Taxonomy" id="2880"/>
    <lineage>
        <taxon>Eukaryota</taxon>
        <taxon>Sar</taxon>
        <taxon>Stramenopiles</taxon>
        <taxon>Ochrophyta</taxon>
        <taxon>PX clade</taxon>
        <taxon>Phaeophyceae</taxon>
        <taxon>Ectocarpales</taxon>
        <taxon>Ectocarpaceae</taxon>
        <taxon>Ectocarpus</taxon>
    </lineage>
</organism>
<dbReference type="InterPro" id="IPR001656">
    <property type="entry name" value="PsdUridine_synth_TruD"/>
</dbReference>
<evidence type="ECO:0000313" key="5">
    <source>
        <dbReference type="EMBL" id="CBJ27880.1"/>
    </source>
</evidence>
<dbReference type="InterPro" id="IPR020103">
    <property type="entry name" value="PsdUridine_synth_cat_dom_sf"/>
</dbReference>
<feature type="compositionally biased region" description="Basic and acidic residues" evidence="3">
    <location>
        <begin position="347"/>
        <end position="369"/>
    </location>
</feature>
<dbReference type="GO" id="GO:0005634">
    <property type="term" value="C:nucleus"/>
    <property type="evidence" value="ECO:0007669"/>
    <property type="project" value="TreeGrafter"/>
</dbReference>
<dbReference type="OrthoDB" id="447290at2759"/>
<evidence type="ECO:0000256" key="3">
    <source>
        <dbReference type="SAM" id="MobiDB-lite"/>
    </source>
</evidence>
<feature type="compositionally biased region" description="Low complexity" evidence="3">
    <location>
        <begin position="283"/>
        <end position="295"/>
    </location>
</feature>
<dbReference type="GO" id="GO:0003723">
    <property type="term" value="F:RNA binding"/>
    <property type="evidence" value="ECO:0007669"/>
    <property type="project" value="InterPro"/>
</dbReference>
<feature type="compositionally biased region" description="Basic and acidic residues" evidence="3">
    <location>
        <begin position="100"/>
        <end position="128"/>
    </location>
</feature>
<proteinExistence type="inferred from homology"/>
<dbReference type="InParanoid" id="D7G805"/>
<gene>
    <name evidence="5" type="primary">PUS</name>
    <name evidence="5" type="ORF">Esi_0086_0072</name>
</gene>
<feature type="compositionally biased region" description="Basic and acidic residues" evidence="3">
    <location>
        <begin position="149"/>
        <end position="172"/>
    </location>
</feature>
<dbReference type="PANTHER" id="PTHR13326:SF21">
    <property type="entry name" value="PSEUDOURIDYLATE SYNTHASE PUS7L"/>
    <property type="match status" value="1"/>
</dbReference>
<feature type="compositionally biased region" description="Gly residues" evidence="3">
    <location>
        <begin position="129"/>
        <end position="140"/>
    </location>
</feature>
<dbReference type="Gene3D" id="3.30.2350.20">
    <property type="entry name" value="TruD, catalytic domain"/>
    <property type="match status" value="2"/>
</dbReference>
<dbReference type="PANTHER" id="PTHR13326">
    <property type="entry name" value="TRNA PSEUDOURIDINE SYNTHASE D"/>
    <property type="match status" value="1"/>
</dbReference>
<dbReference type="GO" id="GO:0001522">
    <property type="term" value="P:pseudouridine synthesis"/>
    <property type="evidence" value="ECO:0007669"/>
    <property type="project" value="InterPro"/>
</dbReference>
<feature type="compositionally biased region" description="Gly residues" evidence="3">
    <location>
        <begin position="304"/>
        <end position="313"/>
    </location>
</feature>
<name>D7G805_ECTSI</name>
<evidence type="ECO:0000256" key="2">
    <source>
        <dbReference type="ARBA" id="ARBA00023235"/>
    </source>
</evidence>
<evidence type="ECO:0000259" key="4">
    <source>
        <dbReference type="PROSITE" id="PS50984"/>
    </source>
</evidence>
<feature type="compositionally biased region" description="Acidic residues" evidence="3">
    <location>
        <begin position="722"/>
        <end position="733"/>
    </location>
</feature>
<dbReference type="EMBL" id="FN649096">
    <property type="protein sequence ID" value="CBJ27880.1"/>
    <property type="molecule type" value="Genomic_DNA"/>
</dbReference>